<accession>G0HC61</accession>
<dbReference type="AlphaFoldDB" id="G0HC61"/>
<dbReference type="eggNOG" id="ENOG50337QY">
    <property type="taxonomic scope" value="Bacteria"/>
</dbReference>
<sequence>MKQAEQRGVRLAAEHLRTTAVQQTPLETGTLRNSAQVTADGTKAAVSYNTPYAAKQHEELGYAHKDGKAKYLESATVSERSKMLDIIGQQIKGAL</sequence>
<reference evidence="1 2" key="1">
    <citation type="journal article" date="2011" name="BMC Genomics">
        <title>Complete genome sequence of Corynebacterium variabile DSM 44702 isolated from the surface of smear-ripened cheeses and insights into cheese ripening and flavor generation.</title>
        <authorList>
            <person name="Schroeder J."/>
            <person name="Maus I."/>
            <person name="Trost E."/>
            <person name="Tauch A."/>
        </authorList>
    </citation>
    <scope>NUCLEOTIDE SEQUENCE [LARGE SCALE GENOMIC DNA]</scope>
    <source>
        <strain evidence="2">DSM 44702 / JCM 12073 / NCIMB 30131</strain>
    </source>
</reference>
<dbReference type="Proteomes" id="UP000006659">
    <property type="component" value="Chromosome"/>
</dbReference>
<evidence type="ECO:0000313" key="2">
    <source>
        <dbReference type="Proteomes" id="UP000006659"/>
    </source>
</evidence>
<protein>
    <recommendedName>
        <fullName evidence="3">HK97 gp10 family phage protein</fullName>
    </recommendedName>
</protein>
<dbReference type="EMBL" id="CP002917">
    <property type="protein sequence ID" value="AEK36223.1"/>
    <property type="molecule type" value="Genomic_DNA"/>
</dbReference>
<organism evidence="1 2">
    <name type="scientific">Corynebacterium variabile (strain DSM 44702 / CIP 107183 / JCM 12073 / NCIMB 30131)</name>
    <name type="common">Corynebacterium mooreparkense</name>
    <dbReference type="NCBI Taxonomy" id="858619"/>
    <lineage>
        <taxon>Bacteria</taxon>
        <taxon>Bacillati</taxon>
        <taxon>Actinomycetota</taxon>
        <taxon>Actinomycetes</taxon>
        <taxon>Mycobacteriales</taxon>
        <taxon>Corynebacteriaceae</taxon>
        <taxon>Corynebacterium</taxon>
    </lineage>
</organism>
<name>G0HC61_CORVD</name>
<proteinExistence type="predicted"/>
<evidence type="ECO:0008006" key="3">
    <source>
        <dbReference type="Google" id="ProtNLM"/>
    </source>
</evidence>
<dbReference type="KEGG" id="cva:CVAR_0871"/>
<dbReference type="STRING" id="858619.CVAR_0871"/>
<dbReference type="HOGENOM" id="CLU_167629_0_0_11"/>
<evidence type="ECO:0000313" key="1">
    <source>
        <dbReference type="EMBL" id="AEK36223.1"/>
    </source>
</evidence>
<gene>
    <name evidence="1" type="ordered locus">CVAR_0871</name>
</gene>